<dbReference type="PANTHER" id="PTHR22878">
    <property type="entry name" value="DYNEIN HEAVY CHAIN 6, AXONEMAL-LIKE-RELATED"/>
    <property type="match status" value="1"/>
</dbReference>
<dbReference type="PANTHER" id="PTHR22878:SF66">
    <property type="entry name" value="DYNEIN AXONEMAL HEAVY CHAIN 7"/>
    <property type="match status" value="1"/>
</dbReference>
<dbReference type="SUPFAM" id="SSF52540">
    <property type="entry name" value="P-loop containing nucleoside triphosphate hydrolases"/>
    <property type="match status" value="1"/>
</dbReference>
<evidence type="ECO:0000259" key="1">
    <source>
        <dbReference type="Pfam" id="PF08393"/>
    </source>
</evidence>
<sequence>MSELAGFSLHPVDEQVCVAQYLVMQLEQHLSSFDGVSEAASKEHSLEKALEKMSSEWCFMEFTLLAYRETGTFILSSVEEIQLLLDDHLVKTQTMRGSPFIKPFTKEIREWEAKLLLLQEILDEWLKVQFTWLYLEPIFSSPDIMVQMPEEGRHFTAVDKTWRETMMQVSLDRHVLSVVAIDNMLVRLKQSNEFLESILKGLNNYLEKKRLYFPRFFFLSNEELLEILSETKDPTRVQPHLKKCFEGIASVVFTDVLDISHMKSSEGETVQLLDMISTSRTRGQVEKWLLELEKGMVVSLQKVIGDAINAYPNEQRMNWVRAWPGQTVLCVSQVYWTKDIHEALASGPKAMDAYLAQNNRQIDDIVALVRGKLSKQNRVTLGALVVLDVHARDVLATLVHKGICDENDFEWLSQLRYYWVEGHLQTKMINAGLPYGYEYLGNTPRLVITPLTDRCYRTLFGALHLHLGGAPEGPAGTGKTETTKDLAKAVAKQCVVFNCSDGLDYIALGKFFKGLLSCGAWACFDEFNRIDLEVLSVVAQQILTIQRGLFLTLCFTFSLMLKETGNRPENKGLAKLQ</sequence>
<organism evidence="3 4">
    <name type="scientific">Xenoophorus captivus</name>
    <dbReference type="NCBI Taxonomy" id="1517983"/>
    <lineage>
        <taxon>Eukaryota</taxon>
        <taxon>Metazoa</taxon>
        <taxon>Chordata</taxon>
        <taxon>Craniata</taxon>
        <taxon>Vertebrata</taxon>
        <taxon>Euteleostomi</taxon>
        <taxon>Actinopterygii</taxon>
        <taxon>Neopterygii</taxon>
        <taxon>Teleostei</taxon>
        <taxon>Neoteleostei</taxon>
        <taxon>Acanthomorphata</taxon>
        <taxon>Ovalentaria</taxon>
        <taxon>Atherinomorphae</taxon>
        <taxon>Cyprinodontiformes</taxon>
        <taxon>Goodeidae</taxon>
        <taxon>Xenoophorus</taxon>
    </lineage>
</organism>
<comment type="caution">
    <text evidence="3">The sequence shown here is derived from an EMBL/GenBank/DDBJ whole genome shotgun (WGS) entry which is preliminary data.</text>
</comment>
<dbReference type="InterPro" id="IPR026983">
    <property type="entry name" value="DHC"/>
</dbReference>
<dbReference type="InterPro" id="IPR035699">
    <property type="entry name" value="AAA_6"/>
</dbReference>
<dbReference type="EMBL" id="JAHRIN010027266">
    <property type="protein sequence ID" value="MEQ2201198.1"/>
    <property type="molecule type" value="Genomic_DNA"/>
</dbReference>
<dbReference type="Proteomes" id="UP001434883">
    <property type="component" value="Unassembled WGS sequence"/>
</dbReference>
<dbReference type="Gene3D" id="3.40.50.300">
    <property type="entry name" value="P-loop containing nucleotide triphosphate hydrolases"/>
    <property type="match status" value="1"/>
</dbReference>
<dbReference type="InterPro" id="IPR027417">
    <property type="entry name" value="P-loop_NTPase"/>
</dbReference>
<name>A0ABV0QZC0_9TELE</name>
<feature type="domain" description="Dynein heavy chain linker" evidence="1">
    <location>
        <begin position="2"/>
        <end position="306"/>
    </location>
</feature>
<dbReference type="Gene3D" id="3.20.180.20">
    <property type="entry name" value="Dynein heavy chain, N-terminal domain 2"/>
    <property type="match status" value="1"/>
</dbReference>
<dbReference type="Gene3D" id="1.20.58.1120">
    <property type="match status" value="1"/>
</dbReference>
<dbReference type="InterPro" id="IPR042228">
    <property type="entry name" value="Dynein_linker_3"/>
</dbReference>
<dbReference type="Pfam" id="PF12774">
    <property type="entry name" value="AAA_6"/>
    <property type="match status" value="1"/>
</dbReference>
<dbReference type="Gene3D" id="1.20.140.100">
    <property type="entry name" value="Dynein heavy chain, N-terminal domain 2"/>
    <property type="match status" value="1"/>
</dbReference>
<dbReference type="Pfam" id="PF08393">
    <property type="entry name" value="DHC_N2"/>
    <property type="match status" value="1"/>
</dbReference>
<reference evidence="3 4" key="1">
    <citation type="submission" date="2021-06" db="EMBL/GenBank/DDBJ databases">
        <authorList>
            <person name="Palmer J.M."/>
        </authorList>
    </citation>
    <scope>NUCLEOTIDE SEQUENCE [LARGE SCALE GENOMIC DNA]</scope>
    <source>
        <strain evidence="3 4">XC_2019</strain>
        <tissue evidence="3">Muscle</tissue>
    </source>
</reference>
<evidence type="ECO:0000313" key="4">
    <source>
        <dbReference type="Proteomes" id="UP001434883"/>
    </source>
</evidence>
<dbReference type="InterPro" id="IPR042222">
    <property type="entry name" value="Dynein_2_N"/>
</dbReference>
<accession>A0ABV0QZC0</accession>
<protein>
    <submittedName>
        <fullName evidence="3">Dynein heavy chain 7, axonemal</fullName>
    </submittedName>
</protein>
<proteinExistence type="predicted"/>
<evidence type="ECO:0000259" key="2">
    <source>
        <dbReference type="Pfam" id="PF12774"/>
    </source>
</evidence>
<gene>
    <name evidence="3" type="primary">DNAH7_1</name>
    <name evidence="3" type="ORF">XENOCAPTIV_008914</name>
</gene>
<evidence type="ECO:0000313" key="3">
    <source>
        <dbReference type="EMBL" id="MEQ2201198.1"/>
    </source>
</evidence>
<dbReference type="InterPro" id="IPR013602">
    <property type="entry name" value="Dynein_heavy_linker"/>
</dbReference>
<keyword evidence="4" id="KW-1185">Reference proteome</keyword>
<feature type="domain" description="Dynein heavy chain hydrolytic ATP-binding dynein motor region" evidence="2">
    <location>
        <begin position="435"/>
        <end position="549"/>
    </location>
</feature>